<proteinExistence type="predicted"/>
<dbReference type="AlphaFoldDB" id="A0A7J7VHS6"/>
<protein>
    <submittedName>
        <fullName evidence="2">Uncharacterized protein</fullName>
    </submittedName>
</protein>
<keyword evidence="3" id="KW-1185">Reference proteome</keyword>
<feature type="region of interest" description="Disordered" evidence="1">
    <location>
        <begin position="54"/>
        <end position="87"/>
    </location>
</feature>
<reference evidence="2 3" key="1">
    <citation type="journal article" date="2020" name="Nature">
        <title>Six reference-quality genomes reveal evolution of bat adaptations.</title>
        <authorList>
            <person name="Jebb D."/>
            <person name="Huang Z."/>
            <person name="Pippel M."/>
            <person name="Hughes G.M."/>
            <person name="Lavrichenko K."/>
            <person name="Devanna P."/>
            <person name="Winkler S."/>
            <person name="Jermiin L.S."/>
            <person name="Skirmuntt E.C."/>
            <person name="Katzourakis A."/>
            <person name="Burkitt-Gray L."/>
            <person name="Ray D.A."/>
            <person name="Sullivan K.A.M."/>
            <person name="Roscito J.G."/>
            <person name="Kirilenko B.M."/>
            <person name="Davalos L.M."/>
            <person name="Corthals A.P."/>
            <person name="Power M.L."/>
            <person name="Jones G."/>
            <person name="Ransome R.D."/>
            <person name="Dechmann D.K.N."/>
            <person name="Locatelli A.G."/>
            <person name="Puechmaille S.J."/>
            <person name="Fedrigo O."/>
            <person name="Jarvis E.D."/>
            <person name="Hiller M."/>
            <person name="Vernes S.C."/>
            <person name="Myers E.W."/>
            <person name="Teeling E.C."/>
        </authorList>
    </citation>
    <scope>NUCLEOTIDE SEQUENCE [LARGE SCALE GENOMIC DNA]</scope>
    <source>
        <strain evidence="2">MMyoMyo1</strain>
        <tissue evidence="2">Flight muscle</tissue>
    </source>
</reference>
<comment type="caution">
    <text evidence="2">The sequence shown here is derived from an EMBL/GenBank/DDBJ whole genome shotgun (WGS) entry which is preliminary data.</text>
</comment>
<dbReference type="Proteomes" id="UP000527355">
    <property type="component" value="Unassembled WGS sequence"/>
</dbReference>
<feature type="region of interest" description="Disordered" evidence="1">
    <location>
        <begin position="1"/>
        <end position="39"/>
    </location>
</feature>
<organism evidence="2 3">
    <name type="scientific">Myotis myotis</name>
    <name type="common">Greater mouse-eared bat</name>
    <name type="synonym">Vespertilio myotis</name>
    <dbReference type="NCBI Taxonomy" id="51298"/>
    <lineage>
        <taxon>Eukaryota</taxon>
        <taxon>Metazoa</taxon>
        <taxon>Chordata</taxon>
        <taxon>Craniata</taxon>
        <taxon>Vertebrata</taxon>
        <taxon>Euteleostomi</taxon>
        <taxon>Mammalia</taxon>
        <taxon>Eutheria</taxon>
        <taxon>Laurasiatheria</taxon>
        <taxon>Chiroptera</taxon>
        <taxon>Yangochiroptera</taxon>
        <taxon>Vespertilionidae</taxon>
        <taxon>Myotis</taxon>
    </lineage>
</organism>
<name>A0A7J7VHS6_MYOMY</name>
<sequence length="140" mass="15131">MTASVAVNSEPGRESEGAAQRAAAARAPRSRAVRGARRKGCVVAPRVWLSLPFSEIQGPNSRRKTAPGDLNPSSAQLYGSSASASSPVNWLPLKEVDRVILRPFQRKSQDPTYWAKLNPEIPPFNHRVCRPGSLRTGTSG</sequence>
<accession>A0A7J7VHS6</accession>
<dbReference type="EMBL" id="JABWUV010000010">
    <property type="protein sequence ID" value="KAF6324757.1"/>
    <property type="molecule type" value="Genomic_DNA"/>
</dbReference>
<feature type="compositionally biased region" description="Low complexity" evidence="1">
    <location>
        <begin position="18"/>
        <end position="27"/>
    </location>
</feature>
<feature type="compositionally biased region" description="Basic residues" evidence="1">
    <location>
        <begin position="28"/>
        <end position="39"/>
    </location>
</feature>
<evidence type="ECO:0000313" key="2">
    <source>
        <dbReference type="EMBL" id="KAF6324757.1"/>
    </source>
</evidence>
<gene>
    <name evidence="2" type="ORF">mMyoMyo1_008234</name>
</gene>
<evidence type="ECO:0000313" key="3">
    <source>
        <dbReference type="Proteomes" id="UP000527355"/>
    </source>
</evidence>
<feature type="compositionally biased region" description="Polar residues" evidence="1">
    <location>
        <begin position="71"/>
        <end position="87"/>
    </location>
</feature>
<evidence type="ECO:0000256" key="1">
    <source>
        <dbReference type="SAM" id="MobiDB-lite"/>
    </source>
</evidence>